<dbReference type="KEGG" id="dpx:DAPPUDRAFT_299868"/>
<dbReference type="EMBL" id="GL732523">
    <property type="protein sequence ID" value="EFX90021.1"/>
    <property type="molecule type" value="Genomic_DNA"/>
</dbReference>
<gene>
    <name evidence="1" type="ORF">DAPPUDRAFT_299868</name>
</gene>
<dbReference type="InParanoid" id="E9FQP2"/>
<dbReference type="AlphaFoldDB" id="E9FQP2"/>
<organism evidence="1 2">
    <name type="scientific">Daphnia pulex</name>
    <name type="common">Water flea</name>
    <dbReference type="NCBI Taxonomy" id="6669"/>
    <lineage>
        <taxon>Eukaryota</taxon>
        <taxon>Metazoa</taxon>
        <taxon>Ecdysozoa</taxon>
        <taxon>Arthropoda</taxon>
        <taxon>Crustacea</taxon>
        <taxon>Branchiopoda</taxon>
        <taxon>Diplostraca</taxon>
        <taxon>Cladocera</taxon>
        <taxon>Anomopoda</taxon>
        <taxon>Daphniidae</taxon>
        <taxon>Daphnia</taxon>
    </lineage>
</organism>
<evidence type="ECO:0000313" key="1">
    <source>
        <dbReference type="EMBL" id="EFX90021.1"/>
    </source>
</evidence>
<reference evidence="1 2" key="1">
    <citation type="journal article" date="2011" name="Science">
        <title>The ecoresponsive genome of Daphnia pulex.</title>
        <authorList>
            <person name="Colbourne J.K."/>
            <person name="Pfrender M.E."/>
            <person name="Gilbert D."/>
            <person name="Thomas W.K."/>
            <person name="Tucker A."/>
            <person name="Oakley T.H."/>
            <person name="Tokishita S."/>
            <person name="Aerts A."/>
            <person name="Arnold G.J."/>
            <person name="Basu M.K."/>
            <person name="Bauer D.J."/>
            <person name="Caceres C.E."/>
            <person name="Carmel L."/>
            <person name="Casola C."/>
            <person name="Choi J.H."/>
            <person name="Detter J.C."/>
            <person name="Dong Q."/>
            <person name="Dusheyko S."/>
            <person name="Eads B.D."/>
            <person name="Frohlich T."/>
            <person name="Geiler-Samerotte K.A."/>
            <person name="Gerlach D."/>
            <person name="Hatcher P."/>
            <person name="Jogdeo S."/>
            <person name="Krijgsveld J."/>
            <person name="Kriventseva E.V."/>
            <person name="Kultz D."/>
            <person name="Laforsch C."/>
            <person name="Lindquist E."/>
            <person name="Lopez J."/>
            <person name="Manak J.R."/>
            <person name="Muller J."/>
            <person name="Pangilinan J."/>
            <person name="Patwardhan R.P."/>
            <person name="Pitluck S."/>
            <person name="Pritham E.J."/>
            <person name="Rechtsteiner A."/>
            <person name="Rho M."/>
            <person name="Rogozin I.B."/>
            <person name="Sakarya O."/>
            <person name="Salamov A."/>
            <person name="Schaack S."/>
            <person name="Shapiro H."/>
            <person name="Shiga Y."/>
            <person name="Skalitzky C."/>
            <person name="Smith Z."/>
            <person name="Souvorov A."/>
            <person name="Sung W."/>
            <person name="Tang Z."/>
            <person name="Tsuchiya D."/>
            <person name="Tu H."/>
            <person name="Vos H."/>
            <person name="Wang M."/>
            <person name="Wolf Y.I."/>
            <person name="Yamagata H."/>
            <person name="Yamada T."/>
            <person name="Ye Y."/>
            <person name="Shaw J.R."/>
            <person name="Andrews J."/>
            <person name="Crease T.J."/>
            <person name="Tang H."/>
            <person name="Lucas S.M."/>
            <person name="Robertson H.M."/>
            <person name="Bork P."/>
            <person name="Koonin E.V."/>
            <person name="Zdobnov E.M."/>
            <person name="Grigoriev I.V."/>
            <person name="Lynch M."/>
            <person name="Boore J.L."/>
        </authorList>
    </citation>
    <scope>NUCLEOTIDE SEQUENCE [LARGE SCALE GENOMIC DNA]</scope>
</reference>
<dbReference type="Proteomes" id="UP000000305">
    <property type="component" value="Unassembled WGS sequence"/>
</dbReference>
<keyword evidence="2" id="KW-1185">Reference proteome</keyword>
<evidence type="ECO:0000313" key="2">
    <source>
        <dbReference type="Proteomes" id="UP000000305"/>
    </source>
</evidence>
<name>E9FQP2_DAPPU</name>
<protein>
    <submittedName>
        <fullName evidence="1">Uncharacterized protein</fullName>
    </submittedName>
</protein>
<sequence>MSRLCLFVYLSEGIMTITQGLGEKKPEREQKKGRRRWWSSCWKSEGGSCFRHPQK</sequence>
<proteinExistence type="predicted"/>
<dbReference type="HOGENOM" id="CLU_3034446_0_0_1"/>
<accession>E9FQP2</accession>